<sequence>MAGKDSSDLLVLIEHVKYRSSGAARSPVGCISVYTDRVEWNGSTPDEKLVVPFANIRGQRISPPNKSKTQLQLCLHDGNQETFVFLNPAGDKEVHIKERDLVKETIQQALIGHRQLANQAEAYSEKYSKTRELEAKKKILENNAHLQQLYKHLVASKLISAQDFWGEYYHSKEANGNDQLGISSGFLSSMLQAEGVNSIKINLSVDAIQSIFRTYPSVEKKHLELVPHELTEKQFWSKFFQSHYFHRDREENPDPLDPFSDCIKKDDNEMEKIMKGNVLKKMLDFSYISDDLNLDSDISSANSSNNKELLLKRCNYHSSRVLLASHGNNLEVKNVNESAQIASTSKSNSDERIMIDSEELANDAMQDEMERISFKQGSANALGNDLSSDQRRLFSEKILRLCNRRISSTDKFSLGNATMFAEPLGPFDANNWVNGHKADVLNAANFDELQAVHYSFAELLKHFWSCFPPTTIEMEDKVICRPKK</sequence>
<evidence type="ECO:0000313" key="9">
    <source>
        <dbReference type="Proteomes" id="UP000038040"/>
    </source>
</evidence>
<evidence type="ECO:0000313" key="8">
    <source>
        <dbReference type="EMBL" id="VDN50937.1"/>
    </source>
</evidence>
<dbReference type="GO" id="GO:0000439">
    <property type="term" value="C:transcription factor TFIIH core complex"/>
    <property type="evidence" value="ECO:0007669"/>
    <property type="project" value="InterPro"/>
</dbReference>
<dbReference type="GO" id="GO:0006351">
    <property type="term" value="P:DNA-templated transcription"/>
    <property type="evidence" value="ECO:0007669"/>
    <property type="project" value="InterPro"/>
</dbReference>
<dbReference type="Gene3D" id="1.10.3970.10">
    <property type="entry name" value="BSD domain"/>
    <property type="match status" value="1"/>
</dbReference>
<dbReference type="InterPro" id="IPR005607">
    <property type="entry name" value="BSD_dom"/>
</dbReference>
<dbReference type="Gene3D" id="2.30.29.30">
    <property type="entry name" value="Pleckstrin-homology domain (PH domain)/Phosphotyrosine-binding domain (PTB)"/>
    <property type="match status" value="1"/>
</dbReference>
<dbReference type="Pfam" id="PF08567">
    <property type="entry name" value="PH_TFIIH"/>
    <property type="match status" value="1"/>
</dbReference>
<protein>
    <submittedName>
        <fullName evidence="11">BSD domain-containing protein</fullName>
    </submittedName>
</protein>
<dbReference type="SMART" id="SM00751">
    <property type="entry name" value="BSD"/>
    <property type="match status" value="2"/>
</dbReference>
<keyword evidence="6" id="KW-0539">Nucleus</keyword>
<dbReference type="InterPro" id="IPR035925">
    <property type="entry name" value="BSD_dom_sf"/>
</dbReference>
<gene>
    <name evidence="8" type="ORF">DME_LOCUS910</name>
</gene>
<evidence type="ECO:0000256" key="1">
    <source>
        <dbReference type="ARBA" id="ARBA00004123"/>
    </source>
</evidence>
<evidence type="ECO:0000313" key="11">
    <source>
        <dbReference type="WBParaSite" id="DME_0000597101-mRNA-1"/>
    </source>
</evidence>
<feature type="domain" description="BSD" evidence="7">
    <location>
        <begin position="195"/>
        <end position="247"/>
    </location>
</feature>
<dbReference type="SUPFAM" id="SSF50729">
    <property type="entry name" value="PH domain-like"/>
    <property type="match status" value="1"/>
</dbReference>
<reference evidence="8 10" key="2">
    <citation type="submission" date="2018-11" db="EMBL/GenBank/DDBJ databases">
        <authorList>
            <consortium name="Pathogen Informatics"/>
        </authorList>
    </citation>
    <scope>NUCLEOTIDE SEQUENCE [LARGE SCALE GENOMIC DNA]</scope>
</reference>
<keyword evidence="3" id="KW-0677">Repeat</keyword>
<evidence type="ECO:0000256" key="3">
    <source>
        <dbReference type="ARBA" id="ARBA00022737"/>
    </source>
</evidence>
<keyword evidence="5" id="KW-0804">Transcription</keyword>
<dbReference type="SUPFAM" id="SSF140383">
    <property type="entry name" value="BSD domain-like"/>
    <property type="match status" value="2"/>
</dbReference>
<dbReference type="PROSITE" id="PS50858">
    <property type="entry name" value="BSD"/>
    <property type="match status" value="2"/>
</dbReference>
<evidence type="ECO:0000256" key="5">
    <source>
        <dbReference type="ARBA" id="ARBA00023163"/>
    </source>
</evidence>
<keyword evidence="10" id="KW-1185">Reference proteome</keyword>
<dbReference type="CDD" id="cd13229">
    <property type="entry name" value="PH_TFIIH"/>
    <property type="match status" value="1"/>
</dbReference>
<dbReference type="GO" id="GO:0006289">
    <property type="term" value="P:nucleotide-excision repair"/>
    <property type="evidence" value="ECO:0007669"/>
    <property type="project" value="InterPro"/>
</dbReference>
<dbReference type="Gene3D" id="6.10.140.1200">
    <property type="match status" value="1"/>
</dbReference>
<proteinExistence type="inferred from homology"/>
<evidence type="ECO:0000259" key="7">
    <source>
        <dbReference type="PROSITE" id="PS50858"/>
    </source>
</evidence>
<dbReference type="InterPro" id="IPR013876">
    <property type="entry name" value="TFIIH_BTF_p62_N"/>
</dbReference>
<comment type="subcellular location">
    <subcellularLocation>
        <location evidence="1">Nucleus</location>
    </subcellularLocation>
</comment>
<name>A0A0N4UEZ0_DRAME</name>
<feature type="domain" description="BSD" evidence="7">
    <location>
        <begin position="123"/>
        <end position="176"/>
    </location>
</feature>
<organism evidence="9 11">
    <name type="scientific">Dracunculus medinensis</name>
    <name type="common">Guinea worm</name>
    <dbReference type="NCBI Taxonomy" id="318479"/>
    <lineage>
        <taxon>Eukaryota</taxon>
        <taxon>Metazoa</taxon>
        <taxon>Ecdysozoa</taxon>
        <taxon>Nematoda</taxon>
        <taxon>Chromadorea</taxon>
        <taxon>Rhabditida</taxon>
        <taxon>Spirurina</taxon>
        <taxon>Dracunculoidea</taxon>
        <taxon>Dracunculidae</taxon>
        <taxon>Dracunculus</taxon>
    </lineage>
</organism>
<dbReference type="STRING" id="318479.A0A0N4UEZ0"/>
<comment type="similarity">
    <text evidence="2">Belongs to the TFB1 family.</text>
</comment>
<dbReference type="OrthoDB" id="360521at2759"/>
<reference evidence="11" key="1">
    <citation type="submission" date="2017-02" db="UniProtKB">
        <authorList>
            <consortium name="WormBaseParasite"/>
        </authorList>
    </citation>
    <scope>IDENTIFICATION</scope>
</reference>
<dbReference type="PANTHER" id="PTHR12856">
    <property type="entry name" value="TRANSCRIPTION INITIATION FACTOR IIH-RELATED"/>
    <property type="match status" value="1"/>
</dbReference>
<dbReference type="Proteomes" id="UP000038040">
    <property type="component" value="Unplaced"/>
</dbReference>
<dbReference type="Pfam" id="PF03909">
    <property type="entry name" value="BSD"/>
    <property type="match status" value="1"/>
</dbReference>
<evidence type="ECO:0000256" key="2">
    <source>
        <dbReference type="ARBA" id="ARBA00009448"/>
    </source>
</evidence>
<dbReference type="AlphaFoldDB" id="A0A0N4UEZ0"/>
<dbReference type="Proteomes" id="UP000274756">
    <property type="component" value="Unassembled WGS sequence"/>
</dbReference>
<dbReference type="EMBL" id="UYYG01000010">
    <property type="protein sequence ID" value="VDN50937.1"/>
    <property type="molecule type" value="Genomic_DNA"/>
</dbReference>
<dbReference type="InterPro" id="IPR027079">
    <property type="entry name" value="Tfb1/GTF2H1"/>
</dbReference>
<dbReference type="InterPro" id="IPR011993">
    <property type="entry name" value="PH-like_dom_sf"/>
</dbReference>
<accession>A0A0N4UEZ0</accession>
<evidence type="ECO:0000256" key="6">
    <source>
        <dbReference type="ARBA" id="ARBA00023242"/>
    </source>
</evidence>
<evidence type="ECO:0000313" key="10">
    <source>
        <dbReference type="Proteomes" id="UP000274756"/>
    </source>
</evidence>
<evidence type="ECO:0000256" key="4">
    <source>
        <dbReference type="ARBA" id="ARBA00023015"/>
    </source>
</evidence>
<dbReference type="WBParaSite" id="DME_0000597101-mRNA-1">
    <property type="protein sequence ID" value="DME_0000597101-mRNA-1"/>
    <property type="gene ID" value="DME_0000597101"/>
</dbReference>
<keyword evidence="4" id="KW-0805">Transcription regulation</keyword>